<evidence type="ECO:0000256" key="3">
    <source>
        <dbReference type="SAM" id="MobiDB-lite"/>
    </source>
</evidence>
<feature type="region of interest" description="Disordered" evidence="3">
    <location>
        <begin position="680"/>
        <end position="701"/>
    </location>
</feature>
<accession>A0A7J7IM12</accession>
<comment type="subcellular location">
    <subcellularLocation>
        <location evidence="1">Membrane</location>
    </subcellularLocation>
</comment>
<comment type="caution">
    <text evidence="5">The sequence shown here is derived from an EMBL/GenBank/DDBJ whole genome shotgun (WGS) entry which is preliminary data.</text>
</comment>
<dbReference type="SUPFAM" id="SSF50978">
    <property type="entry name" value="WD40 repeat-like"/>
    <property type="match status" value="1"/>
</dbReference>
<keyword evidence="6" id="KW-1185">Reference proteome</keyword>
<dbReference type="InterPro" id="IPR011041">
    <property type="entry name" value="Quinoprot_gluc/sorb_DH_b-prop"/>
</dbReference>
<evidence type="ECO:0000313" key="5">
    <source>
        <dbReference type="EMBL" id="KAF6003567.1"/>
    </source>
</evidence>
<feature type="domain" description="RIC1 C-terminal alpha solenoid region" evidence="4">
    <location>
        <begin position="857"/>
        <end position="1018"/>
    </location>
</feature>
<dbReference type="SUPFAM" id="SSF50952">
    <property type="entry name" value="Soluble quinoprotein glucose dehydrogenase"/>
    <property type="match status" value="1"/>
</dbReference>
<dbReference type="GO" id="GO:0034066">
    <property type="term" value="C:Ric1-Rgp1 guanyl-nucleotide exchange factor complex"/>
    <property type="evidence" value="ECO:0007669"/>
    <property type="project" value="InterPro"/>
</dbReference>
<dbReference type="GO" id="GO:0042147">
    <property type="term" value="P:retrograde transport, endosome to Golgi"/>
    <property type="evidence" value="ECO:0007669"/>
    <property type="project" value="TreeGrafter"/>
</dbReference>
<feature type="compositionally biased region" description="Polar residues" evidence="3">
    <location>
        <begin position="681"/>
        <end position="701"/>
    </location>
</feature>
<proteinExistence type="predicted"/>
<protein>
    <submittedName>
        <fullName evidence="5">WD40 repeat protein</fullName>
    </submittedName>
</protein>
<dbReference type="InterPro" id="IPR015943">
    <property type="entry name" value="WD40/YVTN_repeat-like_dom_sf"/>
</dbReference>
<evidence type="ECO:0000256" key="1">
    <source>
        <dbReference type="ARBA" id="ARBA00004370"/>
    </source>
</evidence>
<dbReference type="PANTHER" id="PTHR22746">
    <property type="entry name" value="RAB6A-GEF COMPLEX PARTNER PROTEIN 1"/>
    <property type="match status" value="1"/>
</dbReference>
<dbReference type="EMBL" id="VWRR01000006">
    <property type="protein sequence ID" value="KAF6003567.1"/>
    <property type="molecule type" value="Genomic_DNA"/>
</dbReference>
<dbReference type="GO" id="GO:0006886">
    <property type="term" value="P:intracellular protein transport"/>
    <property type="evidence" value="ECO:0007669"/>
    <property type="project" value="InterPro"/>
</dbReference>
<name>A0A7J7IM12_9RHOD</name>
<evidence type="ECO:0000256" key="2">
    <source>
        <dbReference type="ARBA" id="ARBA00023136"/>
    </source>
</evidence>
<dbReference type="InterPro" id="IPR009771">
    <property type="entry name" value="RIC1_C"/>
</dbReference>
<dbReference type="InterPro" id="IPR040096">
    <property type="entry name" value="Ric1"/>
</dbReference>
<dbReference type="Pfam" id="PF07064">
    <property type="entry name" value="RIC1"/>
    <property type="match status" value="1"/>
</dbReference>
<dbReference type="InterPro" id="IPR036322">
    <property type="entry name" value="WD40_repeat_dom_sf"/>
</dbReference>
<evidence type="ECO:0000313" key="6">
    <source>
        <dbReference type="Proteomes" id="UP000530660"/>
    </source>
</evidence>
<organism evidence="5 6">
    <name type="scientific">Cyanidiococcus yangmingshanensis</name>
    <dbReference type="NCBI Taxonomy" id="2690220"/>
    <lineage>
        <taxon>Eukaryota</taxon>
        <taxon>Rhodophyta</taxon>
        <taxon>Bangiophyceae</taxon>
        <taxon>Cyanidiales</taxon>
        <taxon>Cyanidiaceae</taxon>
        <taxon>Cyanidiococcus</taxon>
    </lineage>
</organism>
<dbReference type="PANTHER" id="PTHR22746:SF10">
    <property type="entry name" value="GUANINE NUCLEOTIDE EXCHANGE FACTOR SUBUNIT RIC1"/>
    <property type="match status" value="1"/>
</dbReference>
<sequence>MVAALTDRGFVHLLTLTVDERQVSTAERLDHWWQMVDKTCVDFTDWLQGYDQGEGVILDDEDDQPSASILSRGGFPLVCDATVRTTWTFQPKRFASVALAATRTSSPGTERPLEITACPAGVLVASVDGWLECISWDGETRWKVELFREALSSNPSTELDTSETPSHVQISYDDHLRQCLICFSPNWLVVVHLECGGYCRPHFGATKARLYRFPGLCRTSLEPRHGLVGLGMMDGTVRIHHMESMVEESVLSWNSWNRRTNESASAVRSLAWAPDGDALVVSWAEHGIALWSRHGCRLFSSVLSAETSRGAMSPAAQSDSSKYVDQRAHNLVWHPSAFFLFMLGVPNGSLEGSELFAELPLLRLSGEFGGSGVWEGSRAQPTSCALTTDAIGVAYNRDERRSSSSLAAQAAALLLHQFSGQTQSVQRSAMVDWRWFVPEEHYLQNAWPLRYAVWHTSTHYLAVAGAQGVALWNPHHRRWFAAELGTEENPCVCIGLAWLGPFLLVLCRQAPWQTLLSEERFSYYAQTNVLAKHPEQLSSSSSSSRDVPPYSLQVFHRSRFGIQRLSKPLRFRHRPLKMDTLEPRLLCIYSSDCTIRFYELTWDQHRSHSSMVHWQLFRSVPIRVDYGLEHTSVDGEWLESFRVLPSRVLPQKTGMELAFLLPMGAWPGSIQWRGLRPASSIDASSTAPQQMEPQPNDMHSTDTSLPITDATRAVETTQDDAGPVAVVQAVAPQEMLLLLGSRGTLFLLDPFTQAECVLARAVIRYWLDNQVGQRGGPPRPLLWVSSAHGIHAMGGTRFVLRLCNEFDPETFVFGLLDTADVLVGATSSRTRDWCSGRHPGGHAFHEVRLKGSPMLPMVLKHHLEDGTSDLLLMHVALRNAHQLQFMDALEWLLYRSVVAEPERQDMDQKHVAMRVVQMLRKFGEYEDIVVHCTRKTEAYKWPSLFALVGEPTALLEQCFLSGRLRTAACLLIVLQEMHGLQVSAFQALRLFQAALSRNDDALARELLSYLARLPVDAEHAPERTSHVGQKTQPEPWFRLGRWQQRDRVSTTSIPSDNGEASSQHLENRFLQMAKTSLSMYATELLWRFELYRLSVLAERLGFRLSDWLRNTSASRREITDFYLGITAARQQFQVGRPSAKAVGRAIEQLQAVHLVFEAAPAAPSVPQADETSETNAGCDPVALAIPLPSLIHLQQLVEAAHQAEYHSLALILETLLLNGTRILDLLRQHGDLREPYLHALSKFDEPPLSTLRTALQDALNTDGT</sequence>
<reference evidence="5 6" key="1">
    <citation type="journal article" date="2020" name="J. Phycol.">
        <title>Comparative genome analysis reveals Cyanidiococcus gen. nov., a new extremophilic red algal genus sister to Cyanidioschyzon (Cyanidioschyzonaceae, Rhodophyta).</title>
        <authorList>
            <person name="Liu S.-L."/>
            <person name="Chiang Y.-R."/>
            <person name="Yoon H.S."/>
            <person name="Fu H.-Y."/>
        </authorList>
    </citation>
    <scope>NUCLEOTIDE SEQUENCE [LARGE SCALE GENOMIC DNA]</scope>
    <source>
        <strain evidence="5 6">THAL066</strain>
    </source>
</reference>
<evidence type="ECO:0000259" key="4">
    <source>
        <dbReference type="Pfam" id="PF07064"/>
    </source>
</evidence>
<dbReference type="GO" id="GO:0005829">
    <property type="term" value="C:cytosol"/>
    <property type="evidence" value="ECO:0007669"/>
    <property type="project" value="TreeGrafter"/>
</dbReference>
<gene>
    <name evidence="5" type="primary">RIC1</name>
    <name evidence="5" type="ORF">F1559_002714</name>
</gene>
<dbReference type="Gene3D" id="2.130.10.10">
    <property type="entry name" value="YVTN repeat-like/Quinoprotein amine dehydrogenase"/>
    <property type="match status" value="1"/>
</dbReference>
<dbReference type="OrthoDB" id="67540at2759"/>
<dbReference type="GO" id="GO:0000139">
    <property type="term" value="C:Golgi membrane"/>
    <property type="evidence" value="ECO:0007669"/>
    <property type="project" value="TreeGrafter"/>
</dbReference>
<dbReference type="Proteomes" id="UP000530660">
    <property type="component" value="Unassembled WGS sequence"/>
</dbReference>
<keyword evidence="2" id="KW-0472">Membrane</keyword>
<dbReference type="AlphaFoldDB" id="A0A7J7IM12"/>